<evidence type="ECO:0000313" key="2">
    <source>
        <dbReference type="EMBL" id="MBJ3784271.1"/>
    </source>
</evidence>
<accession>A0A934IWA0</accession>
<dbReference type="RefSeq" id="WP_198875452.1">
    <property type="nucleotide sequence ID" value="NZ_JAEKMH010000001.1"/>
</dbReference>
<dbReference type="PANTHER" id="PTHR21310">
    <property type="entry name" value="AMINOGLYCOSIDE PHOSPHOTRANSFERASE-RELATED-RELATED"/>
    <property type="match status" value="1"/>
</dbReference>
<dbReference type="InterPro" id="IPR011009">
    <property type="entry name" value="Kinase-like_dom_sf"/>
</dbReference>
<evidence type="ECO:0000259" key="1">
    <source>
        <dbReference type="Pfam" id="PF01636"/>
    </source>
</evidence>
<dbReference type="Proteomes" id="UP000602124">
    <property type="component" value="Unassembled WGS sequence"/>
</dbReference>
<proteinExistence type="predicted"/>
<dbReference type="Gene3D" id="3.90.1200.10">
    <property type="match status" value="1"/>
</dbReference>
<dbReference type="AlphaFoldDB" id="A0A934IWA0"/>
<evidence type="ECO:0000313" key="3">
    <source>
        <dbReference type="Proteomes" id="UP000602124"/>
    </source>
</evidence>
<protein>
    <submittedName>
        <fullName evidence="2">Aminoglycoside phosphotransferase family protein</fullName>
    </submittedName>
</protein>
<organism evidence="2 3">
    <name type="scientific">Devosia sediminis</name>
    <dbReference type="NCBI Taxonomy" id="2798801"/>
    <lineage>
        <taxon>Bacteria</taxon>
        <taxon>Pseudomonadati</taxon>
        <taxon>Pseudomonadota</taxon>
        <taxon>Alphaproteobacteria</taxon>
        <taxon>Hyphomicrobiales</taxon>
        <taxon>Devosiaceae</taxon>
        <taxon>Devosia</taxon>
    </lineage>
</organism>
<dbReference type="InterPro" id="IPR051678">
    <property type="entry name" value="AGP_Transferase"/>
</dbReference>
<keyword evidence="3" id="KW-1185">Reference proteome</keyword>
<name>A0A934IWA0_9HYPH</name>
<feature type="domain" description="Aminoglycoside phosphotransferase" evidence="1">
    <location>
        <begin position="33"/>
        <end position="243"/>
    </location>
</feature>
<dbReference type="PANTHER" id="PTHR21310:SF15">
    <property type="entry name" value="AMINOGLYCOSIDE PHOSPHOTRANSFERASE DOMAIN-CONTAINING PROTEIN"/>
    <property type="match status" value="1"/>
</dbReference>
<dbReference type="InterPro" id="IPR002575">
    <property type="entry name" value="Aminoglycoside_PTrfase"/>
</dbReference>
<comment type="caution">
    <text evidence="2">The sequence shown here is derived from an EMBL/GenBank/DDBJ whole genome shotgun (WGS) entry which is preliminary data.</text>
</comment>
<dbReference type="EMBL" id="JAEKMH010000001">
    <property type="protein sequence ID" value="MBJ3784271.1"/>
    <property type="molecule type" value="Genomic_DNA"/>
</dbReference>
<dbReference type="Pfam" id="PF01636">
    <property type="entry name" value="APH"/>
    <property type="match status" value="1"/>
</dbReference>
<sequence>MSGPKSTATPAIPTEATVLAIVRERFGWNTAEARRFTTGMAFYVYDVLHGPDNVVVRIGLPNQAGSMAEGLALWRRLTPLGVPLPAILADGTDADLPYVIMTRLEGTDLGHVMMSLTAPQRTAIAQSVADAQLATARLGPGQTFGFAARPEAAPHRTWGDVIAAGIDRSTRRIAANGLFPPSIAAPVIARFEHHRPALDAIAATPFLHDTTTKNVIVADTGRFSGIVDVDDLCFGDPRYAAALTRAALLAFGGPADYIEPWLARMHLPQDGVFSFYVAEFLLNFMSEHGMVFNGNSAPSDPATRNRLAALLTRVLDAAP</sequence>
<gene>
    <name evidence="2" type="ORF">JEQ47_06030</name>
</gene>
<reference evidence="2" key="1">
    <citation type="submission" date="2020-12" db="EMBL/GenBank/DDBJ databases">
        <title>Devosia sp. MSA67 isolated from Mo River.</title>
        <authorList>
            <person name="Ma F."/>
            <person name="Zi Z."/>
        </authorList>
    </citation>
    <scope>NUCLEOTIDE SEQUENCE</scope>
    <source>
        <strain evidence="2">MSA67</strain>
    </source>
</reference>
<dbReference type="SUPFAM" id="SSF56112">
    <property type="entry name" value="Protein kinase-like (PK-like)"/>
    <property type="match status" value="1"/>
</dbReference>